<dbReference type="PANTHER" id="PTHR44858">
    <property type="entry name" value="TETRATRICOPEPTIDE REPEAT PROTEIN 6"/>
    <property type="match status" value="1"/>
</dbReference>
<dbReference type="AlphaFoldDB" id="A0A5C1QPF2"/>
<dbReference type="InterPro" id="IPR011990">
    <property type="entry name" value="TPR-like_helical_dom_sf"/>
</dbReference>
<dbReference type="KEGG" id="ock:EXM22_14440"/>
<evidence type="ECO:0000256" key="3">
    <source>
        <dbReference type="PROSITE-ProRule" id="PRU00339"/>
    </source>
</evidence>
<keyword evidence="2 3" id="KW-0802">TPR repeat</keyword>
<keyword evidence="6" id="KW-1185">Reference proteome</keyword>
<dbReference type="PANTHER" id="PTHR44858:SF1">
    <property type="entry name" value="UDP-N-ACETYLGLUCOSAMINE--PEPTIDE N-ACETYLGLUCOSAMINYLTRANSFERASE SPINDLY-RELATED"/>
    <property type="match status" value="1"/>
</dbReference>
<protein>
    <submittedName>
        <fullName evidence="5">Uncharacterized protein</fullName>
    </submittedName>
</protein>
<dbReference type="OrthoDB" id="354603at2"/>
<keyword evidence="1" id="KW-0677">Repeat</keyword>
<evidence type="ECO:0000256" key="2">
    <source>
        <dbReference type="ARBA" id="ARBA00022803"/>
    </source>
</evidence>
<organism evidence="5 6">
    <name type="scientific">Oceanispirochaeta crateris</name>
    <dbReference type="NCBI Taxonomy" id="2518645"/>
    <lineage>
        <taxon>Bacteria</taxon>
        <taxon>Pseudomonadati</taxon>
        <taxon>Spirochaetota</taxon>
        <taxon>Spirochaetia</taxon>
        <taxon>Spirochaetales</taxon>
        <taxon>Spirochaetaceae</taxon>
        <taxon>Oceanispirochaeta</taxon>
    </lineage>
</organism>
<dbReference type="InterPro" id="IPR019734">
    <property type="entry name" value="TPR_rpt"/>
</dbReference>
<evidence type="ECO:0000256" key="1">
    <source>
        <dbReference type="ARBA" id="ARBA00022737"/>
    </source>
</evidence>
<reference evidence="5 6" key="1">
    <citation type="submission" date="2019-02" db="EMBL/GenBank/DDBJ databases">
        <title>Complete Genome Sequence and Methylome Analysis of free living Spirochaetas.</title>
        <authorList>
            <person name="Fomenkov A."/>
            <person name="Dubinina G."/>
            <person name="Leshcheva N."/>
            <person name="Mikheeva N."/>
            <person name="Grabovich M."/>
            <person name="Vincze T."/>
            <person name="Roberts R.J."/>
        </authorList>
    </citation>
    <scope>NUCLEOTIDE SEQUENCE [LARGE SCALE GENOMIC DNA]</scope>
    <source>
        <strain evidence="5 6">K2</strain>
    </source>
</reference>
<dbReference type="Gene3D" id="1.25.40.10">
    <property type="entry name" value="Tetratricopeptide repeat domain"/>
    <property type="match status" value="2"/>
</dbReference>
<proteinExistence type="predicted"/>
<dbReference type="SUPFAM" id="SSF48452">
    <property type="entry name" value="TPR-like"/>
    <property type="match status" value="2"/>
</dbReference>
<dbReference type="SMART" id="SM00028">
    <property type="entry name" value="TPR"/>
    <property type="match status" value="6"/>
</dbReference>
<feature type="repeat" description="TPR" evidence="3">
    <location>
        <begin position="220"/>
        <end position="253"/>
    </location>
</feature>
<dbReference type="PROSITE" id="PS50005">
    <property type="entry name" value="TPR"/>
    <property type="match status" value="2"/>
</dbReference>
<evidence type="ECO:0000313" key="5">
    <source>
        <dbReference type="EMBL" id="QEN09119.1"/>
    </source>
</evidence>
<name>A0A5C1QPF2_9SPIO</name>
<feature type="region of interest" description="Disordered" evidence="4">
    <location>
        <begin position="29"/>
        <end position="53"/>
    </location>
</feature>
<dbReference type="Proteomes" id="UP000324209">
    <property type="component" value="Chromosome"/>
</dbReference>
<dbReference type="Pfam" id="PF13432">
    <property type="entry name" value="TPR_16"/>
    <property type="match status" value="2"/>
</dbReference>
<evidence type="ECO:0000313" key="6">
    <source>
        <dbReference type="Proteomes" id="UP000324209"/>
    </source>
</evidence>
<dbReference type="RefSeq" id="WP_149487195.1">
    <property type="nucleotide sequence ID" value="NZ_CP036150.1"/>
</dbReference>
<dbReference type="InterPro" id="IPR050498">
    <property type="entry name" value="Ycf3"/>
</dbReference>
<gene>
    <name evidence="5" type="ORF">EXM22_14440</name>
</gene>
<sequence>MNLSRLTLFGAFLLAVVFFLPLSCSSTVSEKPDENAAESAESTLPDVKPEEPEPSLVESLNELSSVEDAEKALALLESAEKLTLEERIVKSALMISEGFWDEAREELNSLLDENPGHPDVLYNLALLENAEGNTVARDDRIQELLEISPNHEDGLLLKGTIDLAARRYKEADKSFSLILEKNPTNFLALSGAGSSQMNLDNLEGAVKLLNRAIELQPDFAYLYVDRARAFRGLKKYGKAEDDYTRAIELEPDVEWHYLDRSRIAIQYFHNLERAWEDLEQIERINPDNLFANIYKAGILDEWKRFDEAEVYYEKVLAARPGYGYAHEPLAKYAYMKGDFVKAKDHFLQAYEFESRDVLFVLAAAVCMEKVGDRKDAEKLLKEVAPRVTRDSLEYEMFRYFLQPGSNYFITDKIAKEKNEDLRSRMYFYLGARDDLKGLRRSALASYEQVDENTGFFESELAAWERNHP</sequence>
<evidence type="ECO:0000256" key="4">
    <source>
        <dbReference type="SAM" id="MobiDB-lite"/>
    </source>
</evidence>
<accession>A0A5C1QPF2</accession>
<dbReference type="EMBL" id="CP036150">
    <property type="protein sequence ID" value="QEN09119.1"/>
    <property type="molecule type" value="Genomic_DNA"/>
</dbReference>
<dbReference type="Pfam" id="PF13181">
    <property type="entry name" value="TPR_8"/>
    <property type="match status" value="2"/>
</dbReference>
<feature type="repeat" description="TPR" evidence="3">
    <location>
        <begin position="186"/>
        <end position="219"/>
    </location>
</feature>